<feature type="non-terminal residue" evidence="1">
    <location>
        <position position="102"/>
    </location>
</feature>
<dbReference type="EMBL" id="CM041000">
    <property type="protein sequence ID" value="MCJ8748236.1"/>
    <property type="molecule type" value="Genomic_DNA"/>
</dbReference>
<accession>A0ACC5ZJL6</accession>
<sequence>MFPNDLSTEVLQKFLVSHKANIKKKIECIFEGKRDAKTKTLLKKVYTQLYITEGEFKEVNKEHEILKIDKAFNVKKTQDKPINCNEIFNVPGKNEENKVVLT</sequence>
<dbReference type="Proteomes" id="UP000830395">
    <property type="component" value="Chromosome 26"/>
</dbReference>
<reference evidence="1" key="1">
    <citation type="submission" date="2020-02" db="EMBL/GenBank/DDBJ databases">
        <title>Genome sequencing of the panga catfish, Pangasius djambal.</title>
        <authorList>
            <person name="Wen M."/>
            <person name="Zahm M."/>
            <person name="Roques C."/>
            <person name="Cabau C."/>
            <person name="Klopp C."/>
            <person name="Donnadieu C."/>
            <person name="Jouanno E."/>
            <person name="Avarre J.-C."/>
            <person name="Campet M."/>
            <person name="Ha T."/>
            <person name="Dugue R."/>
            <person name="Lampietro C."/>
            <person name="Louis A."/>
            <person name="Herpin A."/>
            <person name="Echchiki A."/>
            <person name="Berthelot C."/>
            <person name="Parey E."/>
            <person name="Roest-Crollius H."/>
            <person name="Braasch I."/>
            <person name="Postlethwait J.H."/>
            <person name="Bobe J."/>
            <person name="Montfort J."/>
            <person name="Bouchez O."/>
            <person name="Begum T."/>
            <person name="Schartl M."/>
            <person name="Gustiano R."/>
            <person name="Guiguen Y."/>
        </authorList>
    </citation>
    <scope>NUCLEOTIDE SEQUENCE</scope>
    <source>
        <strain evidence="1">Pdj_M5554</strain>
    </source>
</reference>
<comment type="caution">
    <text evidence="1">The sequence shown here is derived from an EMBL/GenBank/DDBJ whole genome shotgun (WGS) entry which is preliminary data.</text>
</comment>
<protein>
    <submittedName>
        <fullName evidence="1">Uncharacterized protein</fullName>
    </submittedName>
</protein>
<name>A0ACC5ZJL6_9TELE</name>
<keyword evidence="2" id="KW-1185">Reference proteome</keyword>
<proteinExistence type="predicted"/>
<gene>
    <name evidence="1" type="ORF">PDJAM_G00162550</name>
</gene>
<evidence type="ECO:0000313" key="2">
    <source>
        <dbReference type="Proteomes" id="UP000830395"/>
    </source>
</evidence>
<organism evidence="1 2">
    <name type="scientific">Pangasius djambal</name>
    <dbReference type="NCBI Taxonomy" id="1691987"/>
    <lineage>
        <taxon>Eukaryota</taxon>
        <taxon>Metazoa</taxon>
        <taxon>Chordata</taxon>
        <taxon>Craniata</taxon>
        <taxon>Vertebrata</taxon>
        <taxon>Euteleostomi</taxon>
        <taxon>Actinopterygii</taxon>
        <taxon>Neopterygii</taxon>
        <taxon>Teleostei</taxon>
        <taxon>Ostariophysi</taxon>
        <taxon>Siluriformes</taxon>
        <taxon>Pangasiidae</taxon>
        <taxon>Pangasius</taxon>
    </lineage>
</organism>
<evidence type="ECO:0000313" key="1">
    <source>
        <dbReference type="EMBL" id="MCJ8748236.1"/>
    </source>
</evidence>